<gene>
    <name evidence="8" type="ORF">g.21157</name>
</gene>
<feature type="domain" description="UFSP1/2/DUB catalytic" evidence="6">
    <location>
        <begin position="362"/>
        <end position="553"/>
    </location>
</feature>
<evidence type="ECO:0000259" key="6">
    <source>
        <dbReference type="Pfam" id="PF07910"/>
    </source>
</evidence>
<evidence type="ECO:0000313" key="8">
    <source>
        <dbReference type="EMBL" id="JAT76183.1"/>
    </source>
</evidence>
<evidence type="ECO:0008006" key="9">
    <source>
        <dbReference type="Google" id="ProtNLM"/>
    </source>
</evidence>
<organism evidence="8">
    <name type="scientific">Auxenochlorella protothecoides</name>
    <name type="common">Green microalga</name>
    <name type="synonym">Chlorella protothecoides</name>
    <dbReference type="NCBI Taxonomy" id="3075"/>
    <lineage>
        <taxon>Eukaryota</taxon>
        <taxon>Viridiplantae</taxon>
        <taxon>Chlorophyta</taxon>
        <taxon>core chlorophytes</taxon>
        <taxon>Trebouxiophyceae</taxon>
        <taxon>Chlorellales</taxon>
        <taxon>Chlorellaceae</taxon>
        <taxon>Auxenochlorella</taxon>
    </lineage>
</organism>
<accession>A0A1D2AB68</accession>
<evidence type="ECO:0000256" key="3">
    <source>
        <dbReference type="ARBA" id="ARBA00022786"/>
    </source>
</evidence>
<feature type="domain" description="UFSP2 second" evidence="7">
    <location>
        <begin position="219"/>
        <end position="328"/>
    </location>
</feature>
<dbReference type="GO" id="GO:0006508">
    <property type="term" value="P:proteolysis"/>
    <property type="evidence" value="ECO:0007669"/>
    <property type="project" value="UniProtKB-KW"/>
</dbReference>
<evidence type="ECO:0000256" key="4">
    <source>
        <dbReference type="ARBA" id="ARBA00022801"/>
    </source>
</evidence>
<evidence type="ECO:0000256" key="5">
    <source>
        <dbReference type="ARBA" id="ARBA00022807"/>
    </source>
</evidence>
<proteinExistence type="inferred from homology"/>
<dbReference type="InterPro" id="IPR049387">
    <property type="entry name" value="UFSP2-like_2nd"/>
</dbReference>
<protein>
    <recommendedName>
        <fullName evidence="9">Ufm1-specific protease</fullName>
    </recommendedName>
</protein>
<evidence type="ECO:0000256" key="2">
    <source>
        <dbReference type="ARBA" id="ARBA00022670"/>
    </source>
</evidence>
<keyword evidence="3" id="KW-0833">Ubl conjugation pathway</keyword>
<dbReference type="Gene3D" id="3.90.70.130">
    <property type="match status" value="1"/>
</dbReference>
<name>A0A1D2AB68_AUXPR</name>
<dbReference type="InterPro" id="IPR012462">
    <property type="entry name" value="UFSP1/2_DUB_cat"/>
</dbReference>
<dbReference type="GO" id="GO:0071567">
    <property type="term" value="F:deUFMylase activity"/>
    <property type="evidence" value="ECO:0007669"/>
    <property type="project" value="TreeGrafter"/>
</dbReference>
<keyword evidence="2" id="KW-0645">Protease</keyword>
<evidence type="ECO:0000259" key="7">
    <source>
        <dbReference type="Pfam" id="PF20908"/>
    </source>
</evidence>
<dbReference type="Pfam" id="PF20908">
    <property type="entry name" value="UfSP2_N"/>
    <property type="match status" value="1"/>
</dbReference>
<comment type="similarity">
    <text evidence="1">Belongs to the peptidase C78 family.</text>
</comment>
<sequence>MASSLTVLPEVENVLRSAKGPGLLVGLEGDHGIIVIGAIATKHAAGDVQELLPIPLAVAGSFDRAGAAKTPSPTLGLVAAEIDDKGSITWRWLATAGRGDLLPHVQTAASDWREEWVAVRATASASLTYVRGQEASKATLAALGGVGSQLASAETLYLTPDASQSLADMPSLREGAPQASWDSPLHVMAYPCLTSERPAFAPVVITPQHKVKPGAEIHTARLHLDALCYVRRDTPGALAAYNAVRQSILEQIAGVSLLLSRGEQAAGAATIQAYHFLPPGFQHHVSLLYPLAASARKAEEAALAERRAAIHAMLGLPSDRPLLRIARAVPIEAPGAMLPAPSTRRLADVHVGIAPSRVKGGTQHLVQGSYLYYHYMQDRFNDSGWGCAYRSLQTLWSWFLEAGYTSTPPPDHAAIQTMLVMLGDKEPSFRGSKQWIGAVELGFVLDEGLGVQCKVLPLASGADLPDKAAELAHHFDTQGTPVMVGGGVLAYTLLGVDWNESTGEVAFLILDPHYTGGEDLKKIHAGQWVAWKQYGDKAAAGGKLLHADAFYNILCPQRPLGV</sequence>
<dbReference type="AlphaFoldDB" id="A0A1D2AB68"/>
<reference evidence="8" key="1">
    <citation type="submission" date="2015-08" db="EMBL/GenBank/DDBJ databases">
        <authorList>
            <person name="Babu N.S."/>
            <person name="Beckwith C.J."/>
            <person name="Beseler K.G."/>
            <person name="Brison A."/>
            <person name="Carone J.V."/>
            <person name="Caskin T.P."/>
            <person name="Diamond M."/>
            <person name="Durham M.E."/>
            <person name="Foxe J.M."/>
            <person name="Go M."/>
            <person name="Henderson B.A."/>
            <person name="Jones I.B."/>
            <person name="McGettigan J.A."/>
            <person name="Micheletti S.J."/>
            <person name="Nasrallah M.E."/>
            <person name="Ortiz D."/>
            <person name="Piller C.R."/>
            <person name="Privatt S.R."/>
            <person name="Schneider S.L."/>
            <person name="Sharp S."/>
            <person name="Smith T.C."/>
            <person name="Stanton J.D."/>
            <person name="Ullery H.E."/>
            <person name="Wilson R.J."/>
            <person name="Serrano M.G."/>
            <person name="Buck G."/>
            <person name="Lee V."/>
            <person name="Wang Y."/>
            <person name="Carvalho R."/>
            <person name="Voegtly L."/>
            <person name="Shi R."/>
            <person name="Duckworth R."/>
            <person name="Johnson A."/>
            <person name="Loviza R."/>
            <person name="Walstead R."/>
            <person name="Shah Z."/>
            <person name="Kiflezghi M."/>
            <person name="Wade K."/>
            <person name="Ball S.L."/>
            <person name="Bradley K.W."/>
            <person name="Asai D.J."/>
            <person name="Bowman C.A."/>
            <person name="Russell D.A."/>
            <person name="Pope W.H."/>
            <person name="Jacobs-Sera D."/>
            <person name="Hendrix R.W."/>
            <person name="Hatfull G.F."/>
        </authorList>
    </citation>
    <scope>NUCLEOTIDE SEQUENCE</scope>
</reference>
<dbReference type="EMBL" id="GDKF01002439">
    <property type="protein sequence ID" value="JAT76183.1"/>
    <property type="molecule type" value="Transcribed_RNA"/>
</dbReference>
<dbReference type="PANTHER" id="PTHR48153:SF2">
    <property type="entry name" value="UFM1-SPECIFIC PROTEASE 2"/>
    <property type="match status" value="1"/>
</dbReference>
<keyword evidence="5" id="KW-0788">Thiol protease</keyword>
<evidence type="ECO:0000256" key="1">
    <source>
        <dbReference type="ARBA" id="ARBA00008552"/>
    </source>
</evidence>
<dbReference type="Pfam" id="PF07910">
    <property type="entry name" value="Peptidase_C78"/>
    <property type="match status" value="1"/>
</dbReference>
<keyword evidence="4" id="KW-0378">Hydrolase</keyword>
<dbReference type="PANTHER" id="PTHR48153">
    <property type="entry name" value="UFM1-SPECIFIC PROTEASE 2"/>
    <property type="match status" value="1"/>
</dbReference>